<dbReference type="OrthoDB" id="114080at2759"/>
<dbReference type="Pfam" id="PF14780">
    <property type="entry name" value="NEPRO_N"/>
    <property type="match status" value="1"/>
</dbReference>
<gene>
    <name evidence="3" type="ORF">INT44_007461</name>
</gene>
<feature type="compositionally biased region" description="Low complexity" evidence="1">
    <location>
        <begin position="397"/>
        <end position="406"/>
    </location>
</feature>
<proteinExistence type="predicted"/>
<dbReference type="AlphaFoldDB" id="A0A8H7UCS1"/>
<feature type="region of interest" description="Disordered" evidence="1">
    <location>
        <begin position="370"/>
        <end position="443"/>
    </location>
</feature>
<reference evidence="3" key="1">
    <citation type="submission" date="2020-12" db="EMBL/GenBank/DDBJ databases">
        <title>Metabolic potential, ecology and presence of endohyphal bacteria is reflected in genomic diversity of Mucoromycotina.</title>
        <authorList>
            <person name="Muszewska A."/>
            <person name="Okrasinska A."/>
            <person name="Steczkiewicz K."/>
            <person name="Drgas O."/>
            <person name="Orlowska M."/>
            <person name="Perlinska-Lenart U."/>
            <person name="Aleksandrzak-Piekarczyk T."/>
            <person name="Szatraj K."/>
            <person name="Zielenkiewicz U."/>
            <person name="Pilsyk S."/>
            <person name="Malc E."/>
            <person name="Mieczkowski P."/>
            <person name="Kruszewska J.S."/>
            <person name="Biernat P."/>
            <person name="Pawlowska J."/>
        </authorList>
    </citation>
    <scope>NUCLEOTIDE SEQUENCE</scope>
    <source>
        <strain evidence="3">WA0000051536</strain>
    </source>
</reference>
<keyword evidence="4" id="KW-1185">Reference proteome</keyword>
<name>A0A8H7UCS1_9FUNG</name>
<feature type="compositionally biased region" description="Basic residues" evidence="1">
    <location>
        <begin position="340"/>
        <end position="351"/>
    </location>
</feature>
<protein>
    <recommendedName>
        <fullName evidence="2">Nucleolus and neural progenitor protein-like N-terminal domain-containing protein</fullName>
    </recommendedName>
</protein>
<comment type="caution">
    <text evidence="3">The sequence shown here is derived from an EMBL/GenBank/DDBJ whole genome shotgun (WGS) entry which is preliminary data.</text>
</comment>
<dbReference type="Proteomes" id="UP000612746">
    <property type="component" value="Unassembled WGS sequence"/>
</dbReference>
<feature type="non-terminal residue" evidence="3">
    <location>
        <position position="1"/>
    </location>
</feature>
<feature type="domain" description="Nucleolus and neural progenitor protein-like N-terminal" evidence="2">
    <location>
        <begin position="41"/>
        <end position="198"/>
    </location>
</feature>
<organism evidence="3 4">
    <name type="scientific">Umbelopsis vinacea</name>
    <dbReference type="NCBI Taxonomy" id="44442"/>
    <lineage>
        <taxon>Eukaryota</taxon>
        <taxon>Fungi</taxon>
        <taxon>Fungi incertae sedis</taxon>
        <taxon>Mucoromycota</taxon>
        <taxon>Mucoromycotina</taxon>
        <taxon>Umbelopsidomycetes</taxon>
        <taxon>Umbelopsidales</taxon>
        <taxon>Umbelopsidaceae</taxon>
        <taxon>Umbelopsis</taxon>
    </lineage>
</organism>
<evidence type="ECO:0000313" key="3">
    <source>
        <dbReference type="EMBL" id="KAG2176797.1"/>
    </source>
</evidence>
<accession>A0A8H7UCS1</accession>
<evidence type="ECO:0000313" key="4">
    <source>
        <dbReference type="Proteomes" id="UP000612746"/>
    </source>
</evidence>
<evidence type="ECO:0000256" key="1">
    <source>
        <dbReference type="SAM" id="MobiDB-lite"/>
    </source>
</evidence>
<evidence type="ECO:0000259" key="2">
    <source>
        <dbReference type="Pfam" id="PF14780"/>
    </source>
</evidence>
<sequence length="443" mass="50794">MPTLLDRDLPECPVRIAATPPSSDEDPFNLRKLLGFVKASRKQDFWLELAIWDRIYYKNVNQHRQSHYFKKFGEVRRLMKRLKEINPSAEVAKLYTSFYNETPLAKCKGNPSTSPTLEYTNYSLYRMISAALLIDRVANDKPLLHQSEVPTTNHVNRAHQHLLNKKYFIPLTLVIMGLCSRTFLTCKQWGVEIDDYYDLMIDWKQKFPTDMKNTLLSYSDIDKTTMKQARKKASVEFSQRRTSEFKPVHLESGNISTDIRDAALDTSIEDTVNQIAKDNGLDIAMEDYGEILTRDSPAPKIENKPMDYGEIVVRDDTVAEEEENIIKVVSEPTQENAHGMKQKTGMKRKSKDVHEDEPYVAVKDAVSIAEKQKKKKKRKMAENEQVRYNDSTKSQKKSASSSSSISNNGKAEMKAKVKKKVQQASTSEKKSKGSKNDEIDDIF</sequence>
<feature type="compositionally biased region" description="Basic and acidic residues" evidence="1">
    <location>
        <begin position="427"/>
        <end position="437"/>
    </location>
</feature>
<dbReference type="InterPro" id="IPR027951">
    <property type="entry name" value="Nepro_N"/>
</dbReference>
<feature type="region of interest" description="Disordered" evidence="1">
    <location>
        <begin position="330"/>
        <end position="358"/>
    </location>
</feature>
<dbReference type="EMBL" id="JAEPRA010000013">
    <property type="protein sequence ID" value="KAG2176797.1"/>
    <property type="molecule type" value="Genomic_DNA"/>
</dbReference>